<keyword evidence="8" id="KW-0460">Magnesium</keyword>
<reference evidence="12" key="1">
    <citation type="journal article" date="2020" name="mSystems">
        <title>Genome- and Community-Level Interaction Insights into Carbon Utilization and Element Cycling Functions of Hydrothermarchaeota in Hydrothermal Sediment.</title>
        <authorList>
            <person name="Zhou Z."/>
            <person name="Liu Y."/>
            <person name="Xu W."/>
            <person name="Pan J."/>
            <person name="Luo Z.H."/>
            <person name="Li M."/>
        </authorList>
    </citation>
    <scope>NUCLEOTIDE SEQUENCE [LARGE SCALE GENOMIC DNA]</scope>
    <source>
        <strain evidence="12">HyVt-185</strain>
        <strain evidence="13">HyVt-386</strain>
    </source>
</reference>
<dbReference type="InterPro" id="IPR012337">
    <property type="entry name" value="RNaseH-like_sf"/>
</dbReference>
<dbReference type="SUPFAM" id="SSF53098">
    <property type="entry name" value="Ribonuclease H-like"/>
    <property type="match status" value="1"/>
</dbReference>
<dbReference type="GO" id="GO:0006281">
    <property type="term" value="P:DNA repair"/>
    <property type="evidence" value="ECO:0007669"/>
    <property type="project" value="UniProtKB-KW"/>
</dbReference>
<dbReference type="NCBIfam" id="NF000711">
    <property type="entry name" value="PRK00039.2-1"/>
    <property type="match status" value="1"/>
</dbReference>
<evidence type="ECO:0000256" key="10">
    <source>
        <dbReference type="ARBA" id="ARBA00023172"/>
    </source>
</evidence>
<dbReference type="NCBIfam" id="TIGR00228">
    <property type="entry name" value="ruvC"/>
    <property type="match status" value="1"/>
</dbReference>
<dbReference type="HAMAP" id="MF_00034">
    <property type="entry name" value="RuvC"/>
    <property type="match status" value="1"/>
</dbReference>
<evidence type="ECO:0000256" key="1">
    <source>
        <dbReference type="ARBA" id="ARBA00009518"/>
    </source>
</evidence>
<name>A0A7C1AV00_9EURY</name>
<keyword evidence="9" id="KW-0238">DNA-binding</keyword>
<dbReference type="GO" id="GO:0008821">
    <property type="term" value="F:crossover junction DNA endonuclease activity"/>
    <property type="evidence" value="ECO:0007669"/>
    <property type="project" value="InterPro"/>
</dbReference>
<protein>
    <submittedName>
        <fullName evidence="12">Crossover junction endodeoxyribonuclease RuvC</fullName>
        <ecNumber evidence="12">3.1.22.4</ecNumber>
    </submittedName>
</protein>
<keyword evidence="5" id="KW-0255">Endonuclease</keyword>
<dbReference type="AlphaFoldDB" id="A0A7C1AV00"/>
<evidence type="ECO:0000256" key="11">
    <source>
        <dbReference type="ARBA" id="ARBA00023204"/>
    </source>
</evidence>
<proteinExistence type="inferred from homology"/>
<keyword evidence="7 12" id="KW-0378">Hydrolase</keyword>
<gene>
    <name evidence="12" type="primary">ruvC</name>
    <name evidence="12" type="ORF">ENG09_01955</name>
    <name evidence="13" type="ORF">ENI32_03510</name>
</gene>
<keyword evidence="11" id="KW-0234">DNA repair</keyword>
<dbReference type="GO" id="GO:0046872">
    <property type="term" value="F:metal ion binding"/>
    <property type="evidence" value="ECO:0007669"/>
    <property type="project" value="UniProtKB-KW"/>
</dbReference>
<organism evidence="12">
    <name type="scientific">Candidatus Syntropharchaeum butanivorans</name>
    <dbReference type="NCBI Taxonomy" id="1839936"/>
    <lineage>
        <taxon>Archaea</taxon>
        <taxon>Methanobacteriati</taxon>
        <taxon>Methanobacteriota</taxon>
        <taxon>Stenosarchaea group</taxon>
        <taxon>Methanomicrobia</taxon>
        <taxon>Methanosarcinales</taxon>
        <taxon>ANME-2 cluster</taxon>
        <taxon>Candidatus Syntropharchaeum</taxon>
    </lineage>
</organism>
<evidence type="ECO:0000256" key="2">
    <source>
        <dbReference type="ARBA" id="ARBA00022490"/>
    </source>
</evidence>
<evidence type="ECO:0000256" key="8">
    <source>
        <dbReference type="ARBA" id="ARBA00022842"/>
    </source>
</evidence>
<dbReference type="PROSITE" id="PS01321">
    <property type="entry name" value="RUVC"/>
    <property type="match status" value="1"/>
</dbReference>
<dbReference type="PANTHER" id="PTHR30194">
    <property type="entry name" value="CROSSOVER JUNCTION ENDODEOXYRIBONUCLEASE RUVC"/>
    <property type="match status" value="1"/>
</dbReference>
<sequence length="162" mass="17656">MRVVVLGVDPGTARTGWGAVESLDGRMKLLDCGYISTPPGMKPAHRLKIIFDEISAIMRHFSPDEVAIERLYFNTNVKTAMSVSEARGVVMLASVVEGLDLFEYTPLEVKQAITGYGRAEKVQVATMVKALLNLPAVPKPDDTADAIAVAICHINMRESVLR</sequence>
<comment type="caution">
    <text evidence="12">The sequence shown here is derived from an EMBL/GenBank/DDBJ whole genome shotgun (WGS) entry which is preliminary data.</text>
</comment>
<dbReference type="GO" id="GO:0003677">
    <property type="term" value="F:DNA binding"/>
    <property type="evidence" value="ECO:0007669"/>
    <property type="project" value="UniProtKB-KW"/>
</dbReference>
<dbReference type="Proteomes" id="UP000885936">
    <property type="component" value="Unassembled WGS sequence"/>
</dbReference>
<dbReference type="PRINTS" id="PR00696">
    <property type="entry name" value="RSOLVASERUVC"/>
</dbReference>
<keyword evidence="10" id="KW-0233">DNA recombination</keyword>
<dbReference type="EMBL" id="DQZR01000080">
    <property type="protein sequence ID" value="HDM36008.1"/>
    <property type="molecule type" value="Genomic_DNA"/>
</dbReference>
<dbReference type="FunFam" id="3.30.420.10:FF:000002">
    <property type="entry name" value="Crossover junction endodeoxyribonuclease RuvC"/>
    <property type="match status" value="1"/>
</dbReference>
<keyword evidence="3" id="KW-0540">Nuclease</keyword>
<evidence type="ECO:0000256" key="7">
    <source>
        <dbReference type="ARBA" id="ARBA00022801"/>
    </source>
</evidence>
<evidence type="ECO:0000256" key="4">
    <source>
        <dbReference type="ARBA" id="ARBA00022723"/>
    </source>
</evidence>
<dbReference type="CDD" id="cd16962">
    <property type="entry name" value="RuvC"/>
    <property type="match status" value="1"/>
</dbReference>
<evidence type="ECO:0000256" key="9">
    <source>
        <dbReference type="ARBA" id="ARBA00023125"/>
    </source>
</evidence>
<evidence type="ECO:0000313" key="13">
    <source>
        <dbReference type="EMBL" id="HEC56936.1"/>
    </source>
</evidence>
<keyword evidence="2" id="KW-0963">Cytoplasm</keyword>
<dbReference type="InterPro" id="IPR002176">
    <property type="entry name" value="X-over_junc_endoDNase_RuvC"/>
</dbReference>
<accession>A0A7C1AV00</accession>
<dbReference type="PANTHER" id="PTHR30194:SF3">
    <property type="entry name" value="CROSSOVER JUNCTION ENDODEOXYRIBONUCLEASE RUVC"/>
    <property type="match status" value="1"/>
</dbReference>
<dbReference type="Pfam" id="PF02075">
    <property type="entry name" value="RuvC"/>
    <property type="match status" value="1"/>
</dbReference>
<evidence type="ECO:0000256" key="3">
    <source>
        <dbReference type="ARBA" id="ARBA00022722"/>
    </source>
</evidence>
<keyword evidence="6" id="KW-0227">DNA damage</keyword>
<dbReference type="GO" id="GO:0006310">
    <property type="term" value="P:DNA recombination"/>
    <property type="evidence" value="ECO:0007669"/>
    <property type="project" value="UniProtKB-KW"/>
</dbReference>
<evidence type="ECO:0000256" key="6">
    <source>
        <dbReference type="ARBA" id="ARBA00022763"/>
    </source>
</evidence>
<dbReference type="InterPro" id="IPR020563">
    <property type="entry name" value="X-over_junc_endoDNase_Mg_BS"/>
</dbReference>
<dbReference type="EMBL" id="DRIE01000059">
    <property type="protein sequence ID" value="HEC56936.1"/>
    <property type="molecule type" value="Genomic_DNA"/>
</dbReference>
<evidence type="ECO:0000256" key="5">
    <source>
        <dbReference type="ARBA" id="ARBA00022759"/>
    </source>
</evidence>
<keyword evidence="4" id="KW-0479">Metal-binding</keyword>
<dbReference type="Gene3D" id="3.30.420.10">
    <property type="entry name" value="Ribonuclease H-like superfamily/Ribonuclease H"/>
    <property type="match status" value="1"/>
</dbReference>
<dbReference type="EC" id="3.1.22.4" evidence="12"/>
<evidence type="ECO:0000313" key="12">
    <source>
        <dbReference type="EMBL" id="HDM36008.1"/>
    </source>
</evidence>
<dbReference type="Proteomes" id="UP000885863">
    <property type="component" value="Unassembled WGS sequence"/>
</dbReference>
<comment type="similarity">
    <text evidence="1">Belongs to the RuvC family.</text>
</comment>
<dbReference type="InterPro" id="IPR036397">
    <property type="entry name" value="RNaseH_sf"/>
</dbReference>